<comment type="caution">
    <text evidence="1">The sequence shown here is derived from an EMBL/GenBank/DDBJ whole genome shotgun (WGS) entry which is preliminary data.</text>
</comment>
<reference evidence="1" key="1">
    <citation type="submission" date="2021-02" db="EMBL/GenBank/DDBJ databases">
        <authorList>
            <person name="Nowell W R."/>
        </authorList>
    </citation>
    <scope>NUCLEOTIDE SEQUENCE</scope>
    <source>
        <strain evidence="1">Ploen Becks lab</strain>
    </source>
</reference>
<evidence type="ECO:0000313" key="2">
    <source>
        <dbReference type="Proteomes" id="UP000663879"/>
    </source>
</evidence>
<dbReference type="AlphaFoldDB" id="A0A814ESL9"/>
<evidence type="ECO:0000313" key="1">
    <source>
        <dbReference type="EMBL" id="CAF0973474.1"/>
    </source>
</evidence>
<accession>A0A814ESL9</accession>
<keyword evidence="2" id="KW-1185">Reference proteome</keyword>
<protein>
    <submittedName>
        <fullName evidence="1">Uncharacterized protein</fullName>
    </submittedName>
</protein>
<proteinExistence type="predicted"/>
<dbReference type="Proteomes" id="UP000663879">
    <property type="component" value="Unassembled WGS sequence"/>
</dbReference>
<sequence length="210" mass="24506">MTDNQQTLISLRGIVSDLKTYKREGVTYRFKCYDLSLQFNIVVDIKNPQNIIEDKTIYDFKYFLLIKRNGLEVINCVFSEIEFVKKHNYSISNPQSHCLSQTNINFTNVEKITDIQNQEFVTISCKLMDVNLKNSNISVKLTDICGQNIYGYIFDIEKSEPAIKAETPEDLQKKLIEFLGKDLKFNMCVKQKKIKPDQIKIYYTILSINE</sequence>
<organism evidence="1 2">
    <name type="scientific">Brachionus calyciflorus</name>
    <dbReference type="NCBI Taxonomy" id="104777"/>
    <lineage>
        <taxon>Eukaryota</taxon>
        <taxon>Metazoa</taxon>
        <taxon>Spiralia</taxon>
        <taxon>Gnathifera</taxon>
        <taxon>Rotifera</taxon>
        <taxon>Eurotatoria</taxon>
        <taxon>Monogononta</taxon>
        <taxon>Pseudotrocha</taxon>
        <taxon>Ploima</taxon>
        <taxon>Brachionidae</taxon>
        <taxon>Brachionus</taxon>
    </lineage>
</organism>
<name>A0A814ESL9_9BILA</name>
<dbReference type="EMBL" id="CAJNOC010003226">
    <property type="protein sequence ID" value="CAF0973474.1"/>
    <property type="molecule type" value="Genomic_DNA"/>
</dbReference>
<gene>
    <name evidence="1" type="ORF">OXX778_LOCUS15041</name>
</gene>